<evidence type="ECO:0000313" key="2">
    <source>
        <dbReference type="EMBL" id="CAF1013898.1"/>
    </source>
</evidence>
<comment type="caution">
    <text evidence="2">The sequence shown here is derived from an EMBL/GenBank/DDBJ whole genome shotgun (WGS) entry which is preliminary data.</text>
</comment>
<dbReference type="InterPro" id="IPR008657">
    <property type="entry name" value="JTB"/>
</dbReference>
<keyword evidence="4" id="KW-1185">Reference proteome</keyword>
<keyword evidence="1" id="KW-0812">Transmembrane</keyword>
<dbReference type="GO" id="GO:0016020">
    <property type="term" value="C:membrane"/>
    <property type="evidence" value="ECO:0007669"/>
    <property type="project" value="InterPro"/>
</dbReference>
<dbReference type="GO" id="GO:0005819">
    <property type="term" value="C:spindle"/>
    <property type="evidence" value="ECO:0007669"/>
    <property type="project" value="TreeGrafter"/>
</dbReference>
<evidence type="ECO:0000313" key="3">
    <source>
        <dbReference type="EMBL" id="CAF3785253.1"/>
    </source>
</evidence>
<dbReference type="GO" id="GO:0005737">
    <property type="term" value="C:cytoplasm"/>
    <property type="evidence" value="ECO:0007669"/>
    <property type="project" value="TreeGrafter"/>
</dbReference>
<evidence type="ECO:0000256" key="1">
    <source>
        <dbReference type="SAM" id="Phobius"/>
    </source>
</evidence>
<dbReference type="Proteomes" id="UP000681722">
    <property type="component" value="Unassembled WGS sequence"/>
</dbReference>
<sequence length="154" mass="17791">MFEFCTRRRLIIFIFALSFIILSIVLISQKFSISAIGFSSSRINDSKLVANSCSSTEQFDILTQCQKCTNFEKRYDPSCKLTGFKETLLCSTSQKQASRSCQIPFKIQKERFWIFEGCMFAITLISLLCVHLRQKTLDKQMVEKIKRQIGENSL</sequence>
<organism evidence="2 4">
    <name type="scientific">Didymodactylos carnosus</name>
    <dbReference type="NCBI Taxonomy" id="1234261"/>
    <lineage>
        <taxon>Eukaryota</taxon>
        <taxon>Metazoa</taxon>
        <taxon>Spiralia</taxon>
        <taxon>Gnathifera</taxon>
        <taxon>Rotifera</taxon>
        <taxon>Eurotatoria</taxon>
        <taxon>Bdelloidea</taxon>
        <taxon>Philodinida</taxon>
        <taxon>Philodinidae</taxon>
        <taxon>Didymodactylos</taxon>
    </lineage>
</organism>
<dbReference type="AlphaFoldDB" id="A0A814HQD3"/>
<name>A0A814HQD3_9BILA</name>
<proteinExistence type="predicted"/>
<dbReference type="Gene3D" id="3.30.720.220">
    <property type="match status" value="1"/>
</dbReference>
<dbReference type="GO" id="GO:0000281">
    <property type="term" value="P:mitotic cytokinesis"/>
    <property type="evidence" value="ECO:0007669"/>
    <property type="project" value="TreeGrafter"/>
</dbReference>
<dbReference type="PANTHER" id="PTHR13041:SF3">
    <property type="entry name" value="PROTEIN JTB"/>
    <property type="match status" value="1"/>
</dbReference>
<protein>
    <submittedName>
        <fullName evidence="2">Uncharacterized protein</fullName>
    </submittedName>
</protein>
<keyword evidence="1" id="KW-0472">Membrane</keyword>
<dbReference type="Pfam" id="PF05439">
    <property type="entry name" value="JTB"/>
    <property type="match status" value="1"/>
</dbReference>
<reference evidence="2" key="1">
    <citation type="submission" date="2021-02" db="EMBL/GenBank/DDBJ databases">
        <authorList>
            <person name="Nowell W R."/>
        </authorList>
    </citation>
    <scope>NUCLEOTIDE SEQUENCE</scope>
</reference>
<dbReference type="OrthoDB" id="5971907at2759"/>
<feature type="transmembrane region" description="Helical" evidence="1">
    <location>
        <begin position="12"/>
        <end position="38"/>
    </location>
</feature>
<dbReference type="EMBL" id="CAJOBC010003466">
    <property type="protein sequence ID" value="CAF3785253.1"/>
    <property type="molecule type" value="Genomic_DNA"/>
</dbReference>
<dbReference type="Proteomes" id="UP000663829">
    <property type="component" value="Unassembled WGS sequence"/>
</dbReference>
<gene>
    <name evidence="2" type="ORF">GPM918_LOCUS14412</name>
    <name evidence="3" type="ORF">SRO942_LOCUS14407</name>
</gene>
<dbReference type="GO" id="GO:0030496">
    <property type="term" value="C:midbody"/>
    <property type="evidence" value="ECO:0007669"/>
    <property type="project" value="TreeGrafter"/>
</dbReference>
<accession>A0A814HQD3</accession>
<feature type="transmembrane region" description="Helical" evidence="1">
    <location>
        <begin position="112"/>
        <end position="132"/>
    </location>
</feature>
<dbReference type="EMBL" id="CAJNOQ010003467">
    <property type="protein sequence ID" value="CAF1013898.1"/>
    <property type="molecule type" value="Genomic_DNA"/>
</dbReference>
<dbReference type="PANTHER" id="PTHR13041">
    <property type="entry name" value="JTB PROTEIN-RELATED"/>
    <property type="match status" value="1"/>
</dbReference>
<keyword evidence="1" id="KW-1133">Transmembrane helix</keyword>
<dbReference type="GO" id="GO:0005813">
    <property type="term" value="C:centrosome"/>
    <property type="evidence" value="ECO:0007669"/>
    <property type="project" value="TreeGrafter"/>
</dbReference>
<evidence type="ECO:0000313" key="4">
    <source>
        <dbReference type="Proteomes" id="UP000663829"/>
    </source>
</evidence>